<proteinExistence type="predicted"/>
<protein>
    <submittedName>
        <fullName evidence="5">50S ribosomal protein L3 N(5)-glutamine methyltransferase</fullName>
    </submittedName>
</protein>
<name>A0A2T5MEV8_9GAMM</name>
<keyword evidence="6" id="KW-1185">Reference proteome</keyword>
<dbReference type="CDD" id="cd02440">
    <property type="entry name" value="AdoMet_MTases"/>
    <property type="match status" value="1"/>
</dbReference>
<evidence type="ECO:0000313" key="6">
    <source>
        <dbReference type="Proteomes" id="UP000244248"/>
    </source>
</evidence>
<dbReference type="PROSITE" id="PS00092">
    <property type="entry name" value="N6_MTASE"/>
    <property type="match status" value="1"/>
</dbReference>
<accession>A0A2T5MEV8</accession>
<evidence type="ECO:0000256" key="1">
    <source>
        <dbReference type="ARBA" id="ARBA00022603"/>
    </source>
</evidence>
<dbReference type="InterPro" id="IPR007848">
    <property type="entry name" value="Small_mtfrase_dom"/>
</dbReference>
<dbReference type="InterPro" id="IPR017127">
    <property type="entry name" value="Ribosome_uL3_MTase"/>
</dbReference>
<dbReference type="Gene3D" id="1.10.8.10">
    <property type="entry name" value="DNA helicase RuvA subunit, C-terminal domain"/>
    <property type="match status" value="1"/>
</dbReference>
<dbReference type="GO" id="GO:0005840">
    <property type="term" value="C:ribosome"/>
    <property type="evidence" value="ECO:0007669"/>
    <property type="project" value="UniProtKB-KW"/>
</dbReference>
<dbReference type="GO" id="GO:0003676">
    <property type="term" value="F:nucleic acid binding"/>
    <property type="evidence" value="ECO:0007669"/>
    <property type="project" value="InterPro"/>
</dbReference>
<dbReference type="GO" id="GO:0036009">
    <property type="term" value="F:protein-glutamine N-methyltransferase activity"/>
    <property type="evidence" value="ECO:0007669"/>
    <property type="project" value="InterPro"/>
</dbReference>
<evidence type="ECO:0000259" key="4">
    <source>
        <dbReference type="Pfam" id="PF05175"/>
    </source>
</evidence>
<dbReference type="PIRSF" id="PIRSF037167">
    <property type="entry name" value="Mtase_YfcB_prd"/>
    <property type="match status" value="1"/>
</dbReference>
<dbReference type="InterPro" id="IPR029063">
    <property type="entry name" value="SAM-dependent_MTases_sf"/>
</dbReference>
<dbReference type="Gene3D" id="3.40.50.150">
    <property type="entry name" value="Vaccinia Virus protein VP39"/>
    <property type="match status" value="1"/>
</dbReference>
<dbReference type="PANTHER" id="PTHR47806">
    <property type="entry name" value="50S RIBOSOMAL PROTEIN L3 GLUTAMINE METHYLTRANSFERASE"/>
    <property type="match status" value="1"/>
</dbReference>
<dbReference type="NCBIfam" id="TIGR03533">
    <property type="entry name" value="L3_gln_methyl"/>
    <property type="match status" value="1"/>
</dbReference>
<keyword evidence="1 5" id="KW-0489">Methyltransferase</keyword>
<evidence type="ECO:0000313" key="5">
    <source>
        <dbReference type="EMBL" id="PTU31102.1"/>
    </source>
</evidence>
<dbReference type="InterPro" id="IPR004556">
    <property type="entry name" value="HemK-like"/>
</dbReference>
<gene>
    <name evidence="5" type="ORF">CJD38_12485</name>
</gene>
<dbReference type="SUPFAM" id="SSF53335">
    <property type="entry name" value="S-adenosyl-L-methionine-dependent methyltransferases"/>
    <property type="match status" value="1"/>
</dbReference>
<dbReference type="GO" id="GO:0032259">
    <property type="term" value="P:methylation"/>
    <property type="evidence" value="ECO:0007669"/>
    <property type="project" value="UniProtKB-KW"/>
</dbReference>
<dbReference type="NCBIfam" id="TIGR00536">
    <property type="entry name" value="hemK_fam"/>
    <property type="match status" value="1"/>
</dbReference>
<dbReference type="Pfam" id="PF05175">
    <property type="entry name" value="MTS"/>
    <property type="match status" value="1"/>
</dbReference>
<organism evidence="5 6">
    <name type="scientific">Stenotrophobium rhamnosiphilum</name>
    <dbReference type="NCBI Taxonomy" id="2029166"/>
    <lineage>
        <taxon>Bacteria</taxon>
        <taxon>Pseudomonadati</taxon>
        <taxon>Pseudomonadota</taxon>
        <taxon>Gammaproteobacteria</taxon>
        <taxon>Nevskiales</taxon>
        <taxon>Nevskiaceae</taxon>
        <taxon>Stenotrophobium</taxon>
    </lineage>
</organism>
<dbReference type="EMBL" id="QANS01000004">
    <property type="protein sequence ID" value="PTU31102.1"/>
    <property type="molecule type" value="Genomic_DNA"/>
</dbReference>
<reference evidence="5 6" key="1">
    <citation type="submission" date="2018-04" db="EMBL/GenBank/DDBJ databases">
        <title>Novel species isolated from glacier.</title>
        <authorList>
            <person name="Liu Q."/>
            <person name="Xin Y.-H."/>
        </authorList>
    </citation>
    <scope>NUCLEOTIDE SEQUENCE [LARGE SCALE GENOMIC DNA]</scope>
    <source>
        <strain evidence="5 6">GT1R17</strain>
    </source>
</reference>
<feature type="domain" description="Methyltransferase small" evidence="4">
    <location>
        <begin position="131"/>
        <end position="229"/>
    </location>
</feature>
<evidence type="ECO:0000256" key="2">
    <source>
        <dbReference type="ARBA" id="ARBA00022679"/>
    </source>
</evidence>
<dbReference type="Proteomes" id="UP000244248">
    <property type="component" value="Unassembled WGS sequence"/>
</dbReference>
<comment type="caution">
    <text evidence="5">The sequence shown here is derived from an EMBL/GenBank/DDBJ whole genome shotgun (WGS) entry which is preliminary data.</text>
</comment>
<dbReference type="AlphaFoldDB" id="A0A2T5MEV8"/>
<dbReference type="OrthoDB" id="9800643at2"/>
<evidence type="ECO:0000256" key="3">
    <source>
        <dbReference type="ARBA" id="ARBA00022691"/>
    </source>
</evidence>
<dbReference type="GO" id="GO:0005829">
    <property type="term" value="C:cytosol"/>
    <property type="evidence" value="ECO:0007669"/>
    <property type="project" value="TreeGrafter"/>
</dbReference>
<dbReference type="InterPro" id="IPR002052">
    <property type="entry name" value="DNA_methylase_N6_adenine_CS"/>
</dbReference>
<dbReference type="RefSeq" id="WP_107940689.1">
    <property type="nucleotide sequence ID" value="NZ_QANS01000004.1"/>
</dbReference>
<keyword evidence="2 5" id="KW-0808">Transferase</keyword>
<keyword evidence="3" id="KW-0949">S-adenosyl-L-methionine</keyword>
<keyword evidence="5" id="KW-0689">Ribosomal protein</keyword>
<keyword evidence="5" id="KW-0687">Ribonucleoprotein</keyword>
<dbReference type="PANTHER" id="PTHR47806:SF1">
    <property type="entry name" value="RIBOSOMAL PROTEIN UL3 GLUTAMINE METHYLTRANSFERASE"/>
    <property type="match status" value="1"/>
</dbReference>
<sequence length="298" mass="32616">MATQNDTSVLSTVRDFVRWGASEFKRADLHFGHGTDNALDEAFHLVLQALHLPNDVPAIYLETTITASERAAVLKLLRARVKTRKPAAYLIGEIDFCGLSFEVNEDVLIPRSPIGELIDKQFQPWLQGEPSRILDLCAGSGCIGIACAFAFPDATVDLGEISPGAMAVSKRNIARHHIGERVTAIKSDLFKSLNGPYDLIVSNPPYVPTKEWKALAAEFQHEPKMALEAGADGMNIVARILKEAAAQLMPGGLLVCEVGGSVEEFESRWPHLPVTWVDFERGGDGVFVITREELIKSL</sequence>